<dbReference type="InterPro" id="IPR036047">
    <property type="entry name" value="F-box-like_dom_sf"/>
</dbReference>
<dbReference type="EMBL" id="WHWC01000005">
    <property type="protein sequence ID" value="KAG8381942.1"/>
    <property type="molecule type" value="Genomic_DNA"/>
</dbReference>
<dbReference type="Gene3D" id="1.20.1280.50">
    <property type="match status" value="1"/>
</dbReference>
<gene>
    <name evidence="2" type="ORF">BUALT_Bualt05G0025100</name>
</gene>
<accession>A0AAV6XMV9</accession>
<dbReference type="PANTHER" id="PTHR35546">
    <property type="entry name" value="F-BOX PROTEIN INTERACTION DOMAIN PROTEIN-RELATED"/>
    <property type="match status" value="1"/>
</dbReference>
<evidence type="ECO:0000259" key="1">
    <source>
        <dbReference type="SMART" id="SM00256"/>
    </source>
</evidence>
<sequence length="388" mass="45473">MSTSVELLPSDLIFEILTRITSLKALDTCKSICKSWNKLIHEPRFMPLYCQRTRNLSGYFILDKDRTHRSGMTRFVSIDQLIEEEEKDCGSVYDVVYMEELLDYLTILASCNQGIFCCLRRRKYYYACKPASRQCQLLLNPEILYQTAAIAIMVLSSSPLRYKIVRLSVGCVEGDVRKYNSEIFDSKIWTWKETQYVTLQRDEFILRSSTTVSAGNSIYWLTSHDNVLAFHEPEGTFQKFPLPEEVVRDKNKYHYCKNWKVYKKLLDYQGRLGLIIICNTQEQGETELWITYENPRNCTNWREKIVMQDEENIGTSVTHPSLAGLYNDAVAFLKAFYRFVLYTPEHYSLSRVKGYYNPRHEREIFRFRSDLEPVNLGGDGGTEIGFRW</sequence>
<reference evidence="2" key="1">
    <citation type="submission" date="2019-10" db="EMBL/GenBank/DDBJ databases">
        <authorList>
            <person name="Zhang R."/>
            <person name="Pan Y."/>
            <person name="Wang J."/>
            <person name="Ma R."/>
            <person name="Yu S."/>
        </authorList>
    </citation>
    <scope>NUCLEOTIDE SEQUENCE</scope>
    <source>
        <strain evidence="2">LA-IB0</strain>
        <tissue evidence="2">Leaf</tissue>
    </source>
</reference>
<keyword evidence="3" id="KW-1185">Reference proteome</keyword>
<dbReference type="AlphaFoldDB" id="A0AAV6XMV9"/>
<dbReference type="PANTHER" id="PTHR35546:SF16">
    <property type="entry name" value="F-BOX ASSOCIATED UBIQUITINATION EFFECTOR FAMILY PROTEIN-RELATED"/>
    <property type="match status" value="1"/>
</dbReference>
<proteinExistence type="predicted"/>
<evidence type="ECO:0000313" key="3">
    <source>
        <dbReference type="Proteomes" id="UP000826271"/>
    </source>
</evidence>
<dbReference type="InterPro" id="IPR001810">
    <property type="entry name" value="F-box_dom"/>
</dbReference>
<protein>
    <recommendedName>
        <fullName evidence="1">F-box domain-containing protein</fullName>
    </recommendedName>
</protein>
<comment type="caution">
    <text evidence="2">The sequence shown here is derived from an EMBL/GenBank/DDBJ whole genome shotgun (WGS) entry which is preliminary data.</text>
</comment>
<evidence type="ECO:0000313" key="2">
    <source>
        <dbReference type="EMBL" id="KAG8381942.1"/>
    </source>
</evidence>
<organism evidence="2 3">
    <name type="scientific">Buddleja alternifolia</name>
    <dbReference type="NCBI Taxonomy" id="168488"/>
    <lineage>
        <taxon>Eukaryota</taxon>
        <taxon>Viridiplantae</taxon>
        <taxon>Streptophyta</taxon>
        <taxon>Embryophyta</taxon>
        <taxon>Tracheophyta</taxon>
        <taxon>Spermatophyta</taxon>
        <taxon>Magnoliopsida</taxon>
        <taxon>eudicotyledons</taxon>
        <taxon>Gunneridae</taxon>
        <taxon>Pentapetalae</taxon>
        <taxon>asterids</taxon>
        <taxon>lamiids</taxon>
        <taxon>Lamiales</taxon>
        <taxon>Scrophulariaceae</taxon>
        <taxon>Buddlejeae</taxon>
        <taxon>Buddleja</taxon>
    </lineage>
</organism>
<dbReference type="InterPro" id="IPR055290">
    <property type="entry name" value="At3g26010-like"/>
</dbReference>
<feature type="domain" description="F-box" evidence="1">
    <location>
        <begin position="8"/>
        <end position="49"/>
    </location>
</feature>
<dbReference type="SUPFAM" id="SSF81383">
    <property type="entry name" value="F-box domain"/>
    <property type="match status" value="1"/>
</dbReference>
<dbReference type="Proteomes" id="UP000826271">
    <property type="component" value="Unassembled WGS sequence"/>
</dbReference>
<name>A0AAV6XMV9_9LAMI</name>
<dbReference type="SMART" id="SM00256">
    <property type="entry name" value="FBOX"/>
    <property type="match status" value="1"/>
</dbReference>